<dbReference type="RefSeq" id="WP_189499033.1">
    <property type="nucleotide sequence ID" value="NZ_BMZH01000012.1"/>
</dbReference>
<name>A0A8J3CS16_9PROT</name>
<evidence type="ECO:0000313" key="4">
    <source>
        <dbReference type="Proteomes" id="UP000634004"/>
    </source>
</evidence>
<dbReference type="SMART" id="SM00418">
    <property type="entry name" value="HTH_ARSR"/>
    <property type="match status" value="1"/>
</dbReference>
<dbReference type="InterPro" id="IPR036390">
    <property type="entry name" value="WH_DNA-bd_sf"/>
</dbReference>
<keyword evidence="4" id="KW-1185">Reference proteome</keyword>
<gene>
    <name evidence="3" type="ORF">GCM10009069_25400</name>
</gene>
<dbReference type="InterPro" id="IPR036388">
    <property type="entry name" value="WH-like_DNA-bd_sf"/>
</dbReference>
<dbReference type="SUPFAM" id="SSF46785">
    <property type="entry name" value="Winged helix' DNA-binding domain"/>
    <property type="match status" value="1"/>
</dbReference>
<dbReference type="Pfam" id="PF12840">
    <property type="entry name" value="HTH_20"/>
    <property type="match status" value="1"/>
</dbReference>
<dbReference type="EMBL" id="BMZH01000012">
    <property type="protein sequence ID" value="GHB01436.1"/>
    <property type="molecule type" value="Genomic_DNA"/>
</dbReference>
<reference evidence="3" key="2">
    <citation type="submission" date="2020-09" db="EMBL/GenBank/DDBJ databases">
        <authorList>
            <person name="Sun Q."/>
            <person name="Kim S."/>
        </authorList>
    </citation>
    <scope>NUCLEOTIDE SEQUENCE</scope>
    <source>
        <strain evidence="3">KCTC 32513</strain>
    </source>
</reference>
<dbReference type="InterPro" id="IPR001845">
    <property type="entry name" value="HTH_ArsR_DNA-bd_dom"/>
</dbReference>
<accession>A0A8J3CS16</accession>
<dbReference type="AlphaFoldDB" id="A0A8J3CS16"/>
<proteinExistence type="predicted"/>
<dbReference type="PANTHER" id="PTHR38600:SF1">
    <property type="entry name" value="TRANSCRIPTIONAL REGULATORY PROTEIN"/>
    <property type="match status" value="1"/>
</dbReference>
<dbReference type="PANTHER" id="PTHR38600">
    <property type="entry name" value="TRANSCRIPTIONAL REGULATORY PROTEIN"/>
    <property type="match status" value="1"/>
</dbReference>
<dbReference type="PROSITE" id="PS50987">
    <property type="entry name" value="HTH_ARSR_2"/>
    <property type="match status" value="1"/>
</dbReference>
<feature type="compositionally biased region" description="Basic and acidic residues" evidence="1">
    <location>
        <begin position="97"/>
        <end position="107"/>
    </location>
</feature>
<comment type="caution">
    <text evidence="3">The sequence shown here is derived from an EMBL/GenBank/DDBJ whole genome shotgun (WGS) entry which is preliminary data.</text>
</comment>
<dbReference type="InterPro" id="IPR011991">
    <property type="entry name" value="ArsR-like_HTH"/>
</dbReference>
<dbReference type="CDD" id="cd00090">
    <property type="entry name" value="HTH_ARSR"/>
    <property type="match status" value="1"/>
</dbReference>
<reference evidence="3" key="1">
    <citation type="journal article" date="2014" name="Int. J. Syst. Evol. Microbiol.">
        <title>Complete genome sequence of Corynebacterium casei LMG S-19264T (=DSM 44701T), isolated from a smear-ripened cheese.</title>
        <authorList>
            <consortium name="US DOE Joint Genome Institute (JGI-PGF)"/>
            <person name="Walter F."/>
            <person name="Albersmeier A."/>
            <person name="Kalinowski J."/>
            <person name="Ruckert C."/>
        </authorList>
    </citation>
    <scope>NUCLEOTIDE SEQUENCE</scope>
    <source>
        <strain evidence="3">KCTC 32513</strain>
    </source>
</reference>
<dbReference type="PRINTS" id="PR00778">
    <property type="entry name" value="HTHARSR"/>
</dbReference>
<evidence type="ECO:0000259" key="2">
    <source>
        <dbReference type="PROSITE" id="PS50987"/>
    </source>
</evidence>
<evidence type="ECO:0000256" key="1">
    <source>
        <dbReference type="SAM" id="MobiDB-lite"/>
    </source>
</evidence>
<feature type="region of interest" description="Disordered" evidence="1">
    <location>
        <begin position="96"/>
        <end position="115"/>
    </location>
</feature>
<protein>
    <submittedName>
        <fullName evidence="3">Transcriptional regulator</fullName>
    </submittedName>
</protein>
<organism evidence="3 4">
    <name type="scientific">Algimonas arctica</name>
    <dbReference type="NCBI Taxonomy" id="1479486"/>
    <lineage>
        <taxon>Bacteria</taxon>
        <taxon>Pseudomonadati</taxon>
        <taxon>Pseudomonadota</taxon>
        <taxon>Alphaproteobacteria</taxon>
        <taxon>Maricaulales</taxon>
        <taxon>Robiginitomaculaceae</taxon>
        <taxon>Algimonas</taxon>
    </lineage>
</organism>
<dbReference type="Proteomes" id="UP000634004">
    <property type="component" value="Unassembled WGS sequence"/>
</dbReference>
<evidence type="ECO:0000313" key="3">
    <source>
        <dbReference type="EMBL" id="GHB01436.1"/>
    </source>
</evidence>
<dbReference type="NCBIfam" id="NF033788">
    <property type="entry name" value="HTH_metalloreg"/>
    <property type="match status" value="1"/>
</dbReference>
<feature type="domain" description="HTH arsR-type" evidence="2">
    <location>
        <begin position="1"/>
        <end position="88"/>
    </location>
</feature>
<sequence>MSDVFKAMADETRRSLLDQLFDNNGQTLGQLTQSLDMSRQAVTKHLKILEAANLVSIHWQGREKLHFLNPVPLAEIVHRWVGRFEEAQLDMLVELKAQSESKDQSENRKKKQHGL</sequence>
<dbReference type="Gene3D" id="1.10.10.10">
    <property type="entry name" value="Winged helix-like DNA-binding domain superfamily/Winged helix DNA-binding domain"/>
    <property type="match status" value="1"/>
</dbReference>
<dbReference type="GO" id="GO:0003700">
    <property type="term" value="F:DNA-binding transcription factor activity"/>
    <property type="evidence" value="ECO:0007669"/>
    <property type="project" value="InterPro"/>
</dbReference>